<dbReference type="Gene3D" id="1.10.760.10">
    <property type="entry name" value="Cytochrome c-like domain"/>
    <property type="match status" value="1"/>
</dbReference>
<dbReference type="GO" id="GO:0009055">
    <property type="term" value="F:electron transfer activity"/>
    <property type="evidence" value="ECO:0007669"/>
    <property type="project" value="InterPro"/>
</dbReference>
<keyword evidence="3 4" id="KW-0408">Iron</keyword>
<keyword evidence="1 4" id="KW-0349">Heme</keyword>
<dbReference type="Proteomes" id="UP000316030">
    <property type="component" value="Unassembled WGS sequence"/>
</dbReference>
<evidence type="ECO:0000256" key="3">
    <source>
        <dbReference type="ARBA" id="ARBA00023004"/>
    </source>
</evidence>
<name>A0A521DKI0_9RHOB</name>
<dbReference type="PROSITE" id="PS51007">
    <property type="entry name" value="CYTC"/>
    <property type="match status" value="1"/>
</dbReference>
<evidence type="ECO:0000256" key="4">
    <source>
        <dbReference type="PROSITE-ProRule" id="PRU00433"/>
    </source>
</evidence>
<evidence type="ECO:0000256" key="1">
    <source>
        <dbReference type="ARBA" id="ARBA00022617"/>
    </source>
</evidence>
<evidence type="ECO:0000256" key="2">
    <source>
        <dbReference type="ARBA" id="ARBA00022723"/>
    </source>
</evidence>
<gene>
    <name evidence="6" type="ORF">SAMN06265173_11128</name>
</gene>
<sequence>MHKAMAITGLVLLAGCKPDWMPEPVEGQKLFADNCAVCHGTDARGGGELARDLPTAPPDLTLISARAGGSFPTAKVLSQIDGYTRMQGRDQVMPEYGALLEGDTVPVQLAEDEFSPVPRPLAALVAYLESIQRGR</sequence>
<feature type="domain" description="Cytochrome c" evidence="5">
    <location>
        <begin position="22"/>
        <end position="132"/>
    </location>
</feature>
<evidence type="ECO:0000259" key="5">
    <source>
        <dbReference type="PROSITE" id="PS51007"/>
    </source>
</evidence>
<organism evidence="6 7">
    <name type="scientific">Thalassovita litoralis</name>
    <dbReference type="NCBI Taxonomy" id="1010611"/>
    <lineage>
        <taxon>Bacteria</taxon>
        <taxon>Pseudomonadati</taxon>
        <taxon>Pseudomonadota</taxon>
        <taxon>Alphaproteobacteria</taxon>
        <taxon>Rhodobacterales</taxon>
        <taxon>Roseobacteraceae</taxon>
        <taxon>Thalassovita</taxon>
    </lineage>
</organism>
<dbReference type="SUPFAM" id="SSF46626">
    <property type="entry name" value="Cytochrome c"/>
    <property type="match status" value="1"/>
</dbReference>
<dbReference type="GO" id="GO:0046872">
    <property type="term" value="F:metal ion binding"/>
    <property type="evidence" value="ECO:0007669"/>
    <property type="project" value="UniProtKB-KW"/>
</dbReference>
<dbReference type="InterPro" id="IPR036909">
    <property type="entry name" value="Cyt_c-like_dom_sf"/>
</dbReference>
<evidence type="ECO:0000313" key="6">
    <source>
        <dbReference type="EMBL" id="SMO71601.1"/>
    </source>
</evidence>
<dbReference type="PROSITE" id="PS51257">
    <property type="entry name" value="PROKAR_LIPOPROTEIN"/>
    <property type="match status" value="1"/>
</dbReference>
<reference evidence="6 7" key="1">
    <citation type="submission" date="2017-05" db="EMBL/GenBank/DDBJ databases">
        <authorList>
            <person name="Varghese N."/>
            <person name="Submissions S."/>
        </authorList>
    </citation>
    <scope>NUCLEOTIDE SEQUENCE [LARGE SCALE GENOMIC DNA]</scope>
    <source>
        <strain evidence="6 7">DSM 29506</strain>
    </source>
</reference>
<dbReference type="AlphaFoldDB" id="A0A521DKI0"/>
<keyword evidence="7" id="KW-1185">Reference proteome</keyword>
<evidence type="ECO:0000313" key="7">
    <source>
        <dbReference type="Proteomes" id="UP000316030"/>
    </source>
</evidence>
<protein>
    <submittedName>
        <fullName evidence="6">Cytochrome c</fullName>
    </submittedName>
</protein>
<keyword evidence="2 4" id="KW-0479">Metal-binding</keyword>
<dbReference type="EMBL" id="FXTO01000011">
    <property type="protein sequence ID" value="SMO71601.1"/>
    <property type="molecule type" value="Genomic_DNA"/>
</dbReference>
<dbReference type="InterPro" id="IPR009056">
    <property type="entry name" value="Cyt_c-like_dom"/>
</dbReference>
<proteinExistence type="predicted"/>
<accession>A0A521DKI0</accession>
<dbReference type="GO" id="GO:0020037">
    <property type="term" value="F:heme binding"/>
    <property type="evidence" value="ECO:0007669"/>
    <property type="project" value="InterPro"/>
</dbReference>
<dbReference type="Pfam" id="PF00034">
    <property type="entry name" value="Cytochrom_C"/>
    <property type="match status" value="1"/>
</dbReference>